<accession>A0A8H4QVS6</accession>
<keyword evidence="7" id="KW-1185">Reference proteome</keyword>
<dbReference type="InterPro" id="IPR021137">
    <property type="entry name" value="Ribosomal_bL35-like"/>
</dbReference>
<dbReference type="Pfam" id="PF01632">
    <property type="entry name" value="Ribosomal_L35p"/>
    <property type="match status" value="1"/>
</dbReference>
<gene>
    <name evidence="6" type="ORF">D9613_006109</name>
</gene>
<dbReference type="GO" id="GO:0006412">
    <property type="term" value="P:translation"/>
    <property type="evidence" value="ECO:0007669"/>
    <property type="project" value="InterPro"/>
</dbReference>
<sequence length="138" mass="15102">MIPVLIASRAAAITADFLAGQWSKQSLRPVMFSLGRQLLSTARTCLRAQQHPFASSTSRLFSMSTPVEAGYKMKSHSGAKKRWRSLGSGNAFKRGKAGHSHMNVSKPPARKNRLSTTAYSNSAQTHKLKKLLLPYGSN</sequence>
<dbReference type="AlphaFoldDB" id="A0A8H4QVS6"/>
<dbReference type="InterPro" id="IPR037229">
    <property type="entry name" value="Ribosomal_bL35_sf"/>
</dbReference>
<evidence type="ECO:0000256" key="1">
    <source>
        <dbReference type="ARBA" id="ARBA00006598"/>
    </source>
</evidence>
<evidence type="ECO:0000313" key="7">
    <source>
        <dbReference type="Proteomes" id="UP000521872"/>
    </source>
</evidence>
<evidence type="ECO:0000313" key="6">
    <source>
        <dbReference type="EMBL" id="KAF4617706.1"/>
    </source>
</evidence>
<evidence type="ECO:0000256" key="2">
    <source>
        <dbReference type="ARBA" id="ARBA00022980"/>
    </source>
</evidence>
<dbReference type="SUPFAM" id="SSF143034">
    <property type="entry name" value="L35p-like"/>
    <property type="match status" value="1"/>
</dbReference>
<proteinExistence type="inferred from homology"/>
<dbReference type="EMBL" id="JAACJL010000030">
    <property type="protein sequence ID" value="KAF4617706.1"/>
    <property type="molecule type" value="Genomic_DNA"/>
</dbReference>
<dbReference type="GO" id="GO:0003735">
    <property type="term" value="F:structural constituent of ribosome"/>
    <property type="evidence" value="ECO:0007669"/>
    <property type="project" value="InterPro"/>
</dbReference>
<protein>
    <recommendedName>
        <fullName evidence="4">50S ribosomal protein L35</fullName>
    </recommendedName>
</protein>
<reference evidence="6 7" key="1">
    <citation type="submission" date="2019-12" db="EMBL/GenBank/DDBJ databases">
        <authorList>
            <person name="Floudas D."/>
            <person name="Bentzer J."/>
            <person name="Ahren D."/>
            <person name="Johansson T."/>
            <person name="Persson P."/>
            <person name="Tunlid A."/>
        </authorList>
    </citation>
    <scope>NUCLEOTIDE SEQUENCE [LARGE SCALE GENOMIC DNA]</scope>
    <source>
        <strain evidence="6 7">CBS 102.39</strain>
    </source>
</reference>
<dbReference type="Gene3D" id="4.10.410.60">
    <property type="match status" value="1"/>
</dbReference>
<evidence type="ECO:0000256" key="3">
    <source>
        <dbReference type="ARBA" id="ARBA00023274"/>
    </source>
</evidence>
<feature type="region of interest" description="Disordered" evidence="5">
    <location>
        <begin position="72"/>
        <end position="112"/>
    </location>
</feature>
<dbReference type="PANTHER" id="PTHR33343:SF1">
    <property type="entry name" value="LARGE RIBOSOMAL SUBUNIT PROTEIN BL35M"/>
    <property type="match status" value="1"/>
</dbReference>
<organism evidence="6 7">
    <name type="scientific">Agrocybe pediades</name>
    <dbReference type="NCBI Taxonomy" id="84607"/>
    <lineage>
        <taxon>Eukaryota</taxon>
        <taxon>Fungi</taxon>
        <taxon>Dikarya</taxon>
        <taxon>Basidiomycota</taxon>
        <taxon>Agaricomycotina</taxon>
        <taxon>Agaricomycetes</taxon>
        <taxon>Agaricomycetidae</taxon>
        <taxon>Agaricales</taxon>
        <taxon>Agaricineae</taxon>
        <taxon>Strophariaceae</taxon>
        <taxon>Agrocybe</taxon>
    </lineage>
</organism>
<dbReference type="Proteomes" id="UP000521872">
    <property type="component" value="Unassembled WGS sequence"/>
</dbReference>
<comment type="similarity">
    <text evidence="1 4">Belongs to the bacterial ribosomal protein bL35 family.</text>
</comment>
<keyword evidence="3 4" id="KW-0687">Ribonucleoprotein</keyword>
<dbReference type="PANTHER" id="PTHR33343">
    <property type="entry name" value="54S RIBOSOMAL PROTEIN BL35M"/>
    <property type="match status" value="1"/>
</dbReference>
<dbReference type="PRINTS" id="PR00064">
    <property type="entry name" value="RIBOSOMALL35"/>
</dbReference>
<dbReference type="InterPro" id="IPR001706">
    <property type="entry name" value="Ribosomal_bL35"/>
</dbReference>
<feature type="compositionally biased region" description="Basic residues" evidence="5">
    <location>
        <begin position="73"/>
        <end position="84"/>
    </location>
</feature>
<keyword evidence="2 4" id="KW-0689">Ribosomal protein</keyword>
<evidence type="ECO:0000256" key="5">
    <source>
        <dbReference type="SAM" id="MobiDB-lite"/>
    </source>
</evidence>
<name>A0A8H4QVS6_9AGAR</name>
<comment type="caution">
    <text evidence="6">The sequence shown here is derived from an EMBL/GenBank/DDBJ whole genome shotgun (WGS) entry which is preliminary data.</text>
</comment>
<evidence type="ECO:0000256" key="4">
    <source>
        <dbReference type="RuleBase" id="RU000568"/>
    </source>
</evidence>
<dbReference type="GO" id="GO:0015934">
    <property type="term" value="C:large ribosomal subunit"/>
    <property type="evidence" value="ECO:0007669"/>
    <property type="project" value="TreeGrafter"/>
</dbReference>